<gene>
    <name evidence="1" type="ORF">HJB63_15325</name>
</gene>
<reference evidence="1" key="1">
    <citation type="submission" date="2020-04" db="EMBL/GenBank/DDBJ databases">
        <title>Global-level population genomics: horizontal gene transfer, symbiosis and evolution in Rhizobia.</title>
        <authorList>
            <person name="Gai Y."/>
        </authorList>
    </citation>
    <scope>NUCLEOTIDE SEQUENCE</scope>
    <source>
        <strain evidence="1">BLR57</strain>
    </source>
</reference>
<protein>
    <submittedName>
        <fullName evidence="1">Uncharacterized protein</fullName>
    </submittedName>
</protein>
<evidence type="ECO:0000313" key="1">
    <source>
        <dbReference type="EMBL" id="MBX5023933.1"/>
    </source>
</evidence>
<evidence type="ECO:0000313" key="2">
    <source>
        <dbReference type="Proteomes" id="UP000749740"/>
    </source>
</evidence>
<dbReference type="AlphaFoldDB" id="A0A9Q3M8S3"/>
<dbReference type="RefSeq" id="WP_221118767.1">
    <property type="nucleotide sequence ID" value="NZ_JABDXU010000012.1"/>
</dbReference>
<sequence>MADRIQLEPVTMSMDISSTRTTNAIVHFSAPFALPDLAGEMHPVGDYKIAQEPIEGLSWLAYRRRQSHA</sequence>
<proteinExistence type="predicted"/>
<dbReference type="EMBL" id="JABDYC010000004">
    <property type="protein sequence ID" value="MBX5023933.1"/>
    <property type="molecule type" value="Genomic_DNA"/>
</dbReference>
<name>A0A9Q3M8S3_9HYPH</name>
<organism evidence="1 2">
    <name type="scientific">Rhizobium lentis</name>
    <dbReference type="NCBI Taxonomy" id="1138194"/>
    <lineage>
        <taxon>Bacteria</taxon>
        <taxon>Pseudomonadati</taxon>
        <taxon>Pseudomonadota</taxon>
        <taxon>Alphaproteobacteria</taxon>
        <taxon>Hyphomicrobiales</taxon>
        <taxon>Rhizobiaceae</taxon>
        <taxon>Rhizobium/Agrobacterium group</taxon>
        <taxon>Rhizobium</taxon>
    </lineage>
</organism>
<dbReference type="Proteomes" id="UP000749740">
    <property type="component" value="Unassembled WGS sequence"/>
</dbReference>
<comment type="caution">
    <text evidence="1">The sequence shown here is derived from an EMBL/GenBank/DDBJ whole genome shotgun (WGS) entry which is preliminary data.</text>
</comment>
<accession>A0A9Q3M8S3</accession>